<reference evidence="2" key="1">
    <citation type="submission" date="2021-06" db="EMBL/GenBank/DDBJ databases">
        <authorList>
            <person name="Kallberg Y."/>
            <person name="Tangrot J."/>
            <person name="Rosling A."/>
        </authorList>
    </citation>
    <scope>NUCLEOTIDE SEQUENCE</scope>
    <source>
        <strain evidence="2">MA453B</strain>
    </source>
</reference>
<protein>
    <submittedName>
        <fullName evidence="2">14672_t:CDS:1</fullName>
    </submittedName>
</protein>
<feature type="non-terminal residue" evidence="2">
    <location>
        <position position="1"/>
    </location>
</feature>
<keyword evidence="1" id="KW-1133">Transmembrane helix</keyword>
<organism evidence="2 3">
    <name type="scientific">Dentiscutata erythropus</name>
    <dbReference type="NCBI Taxonomy" id="1348616"/>
    <lineage>
        <taxon>Eukaryota</taxon>
        <taxon>Fungi</taxon>
        <taxon>Fungi incertae sedis</taxon>
        <taxon>Mucoromycota</taxon>
        <taxon>Glomeromycotina</taxon>
        <taxon>Glomeromycetes</taxon>
        <taxon>Diversisporales</taxon>
        <taxon>Gigasporaceae</taxon>
        <taxon>Dentiscutata</taxon>
    </lineage>
</organism>
<keyword evidence="3" id="KW-1185">Reference proteome</keyword>
<name>A0A9N9NT46_9GLOM</name>
<sequence>VLEVTEILDAALLLLVAVFVAASSLEICKILEVGVLRTSVS</sequence>
<comment type="caution">
    <text evidence="2">The sequence shown here is derived from an EMBL/GenBank/DDBJ whole genome shotgun (WGS) entry which is preliminary data.</text>
</comment>
<dbReference type="EMBL" id="CAJVPY010016739">
    <property type="protein sequence ID" value="CAG8758520.1"/>
    <property type="molecule type" value="Genomic_DNA"/>
</dbReference>
<evidence type="ECO:0000313" key="2">
    <source>
        <dbReference type="EMBL" id="CAG8758520.1"/>
    </source>
</evidence>
<evidence type="ECO:0000256" key="1">
    <source>
        <dbReference type="SAM" id="Phobius"/>
    </source>
</evidence>
<proteinExistence type="predicted"/>
<dbReference type="AlphaFoldDB" id="A0A9N9NT46"/>
<feature type="transmembrane region" description="Helical" evidence="1">
    <location>
        <begin position="12"/>
        <end position="31"/>
    </location>
</feature>
<dbReference type="Proteomes" id="UP000789405">
    <property type="component" value="Unassembled WGS sequence"/>
</dbReference>
<accession>A0A9N9NT46</accession>
<evidence type="ECO:0000313" key="3">
    <source>
        <dbReference type="Proteomes" id="UP000789405"/>
    </source>
</evidence>
<keyword evidence="1" id="KW-0812">Transmembrane</keyword>
<gene>
    <name evidence="2" type="ORF">DERYTH_LOCUS17578</name>
</gene>
<keyword evidence="1" id="KW-0472">Membrane</keyword>